<name>A0A0F9RY69_9ZZZZ</name>
<organism evidence="1">
    <name type="scientific">marine sediment metagenome</name>
    <dbReference type="NCBI Taxonomy" id="412755"/>
    <lineage>
        <taxon>unclassified sequences</taxon>
        <taxon>metagenomes</taxon>
        <taxon>ecological metagenomes</taxon>
    </lineage>
</organism>
<proteinExistence type="predicted"/>
<evidence type="ECO:0000313" key="1">
    <source>
        <dbReference type="EMBL" id="KKN22143.1"/>
    </source>
</evidence>
<sequence>MTKISPMQRSLKLLRENGYTCWITEYWNPWSKTKSDLFSFIDIIAIKKNETIGVQTTTQAHQAERVKKILGSKYYPIVKSAKWRVVVHGWRKLKTGWACKIVEL</sequence>
<reference evidence="1" key="1">
    <citation type="journal article" date="2015" name="Nature">
        <title>Complex archaea that bridge the gap between prokaryotes and eukaryotes.</title>
        <authorList>
            <person name="Spang A."/>
            <person name="Saw J.H."/>
            <person name="Jorgensen S.L."/>
            <person name="Zaremba-Niedzwiedzka K."/>
            <person name="Martijn J."/>
            <person name="Lind A.E."/>
            <person name="van Eijk R."/>
            <person name="Schleper C."/>
            <person name="Guy L."/>
            <person name="Ettema T.J."/>
        </authorList>
    </citation>
    <scope>NUCLEOTIDE SEQUENCE</scope>
</reference>
<accession>A0A0F9RY69</accession>
<protein>
    <submittedName>
        <fullName evidence="1">Uncharacterized protein</fullName>
    </submittedName>
</protein>
<dbReference type="AlphaFoldDB" id="A0A0F9RY69"/>
<gene>
    <name evidence="1" type="ORF">LCGC14_0918350</name>
</gene>
<comment type="caution">
    <text evidence="1">The sequence shown here is derived from an EMBL/GenBank/DDBJ whole genome shotgun (WGS) entry which is preliminary data.</text>
</comment>
<dbReference type="EMBL" id="LAZR01003090">
    <property type="protein sequence ID" value="KKN22143.1"/>
    <property type="molecule type" value="Genomic_DNA"/>
</dbReference>